<reference evidence="2" key="1">
    <citation type="submission" date="2023-10" db="EMBL/GenBank/DDBJ databases">
        <authorList>
            <person name="Chen Y."/>
            <person name="Shah S."/>
            <person name="Dougan E. K."/>
            <person name="Thang M."/>
            <person name="Chan C."/>
        </authorList>
    </citation>
    <scope>NUCLEOTIDE SEQUENCE [LARGE SCALE GENOMIC DNA]</scope>
</reference>
<evidence type="ECO:0000313" key="3">
    <source>
        <dbReference type="Proteomes" id="UP001189429"/>
    </source>
</evidence>
<evidence type="ECO:0000256" key="1">
    <source>
        <dbReference type="SAM" id="MobiDB-lite"/>
    </source>
</evidence>
<accession>A0ABN9XWB5</accession>
<gene>
    <name evidence="2" type="ORF">PCOR1329_LOCUS79421</name>
</gene>
<evidence type="ECO:0000313" key="2">
    <source>
        <dbReference type="EMBL" id="CAK0902983.1"/>
    </source>
</evidence>
<organism evidence="2 3">
    <name type="scientific">Prorocentrum cordatum</name>
    <dbReference type="NCBI Taxonomy" id="2364126"/>
    <lineage>
        <taxon>Eukaryota</taxon>
        <taxon>Sar</taxon>
        <taxon>Alveolata</taxon>
        <taxon>Dinophyceae</taxon>
        <taxon>Prorocentrales</taxon>
        <taxon>Prorocentraceae</taxon>
        <taxon>Prorocentrum</taxon>
    </lineage>
</organism>
<comment type="caution">
    <text evidence="2">The sequence shown here is derived from an EMBL/GenBank/DDBJ whole genome shotgun (WGS) entry which is preliminary data.</text>
</comment>
<dbReference type="EMBL" id="CAUYUJ010021148">
    <property type="protein sequence ID" value="CAK0902983.1"/>
    <property type="molecule type" value="Genomic_DNA"/>
</dbReference>
<keyword evidence="3" id="KW-1185">Reference proteome</keyword>
<feature type="compositionally biased region" description="Low complexity" evidence="1">
    <location>
        <begin position="52"/>
        <end position="63"/>
    </location>
</feature>
<feature type="region of interest" description="Disordered" evidence="1">
    <location>
        <begin position="30"/>
        <end position="131"/>
    </location>
</feature>
<protein>
    <submittedName>
        <fullName evidence="2">Uncharacterized protein</fullName>
    </submittedName>
</protein>
<name>A0ABN9XWB5_9DINO</name>
<dbReference type="Proteomes" id="UP001189429">
    <property type="component" value="Unassembled WGS sequence"/>
</dbReference>
<proteinExistence type="predicted"/>
<feature type="compositionally biased region" description="Low complexity" evidence="1">
    <location>
        <begin position="71"/>
        <end position="97"/>
    </location>
</feature>
<sequence length="203" mass="21042">MAHLDRHVYRGPQLAQRPCHQLAVAAAGPLGRSTGGEFDPDSPGACIQRSRAAAAAPVKPAPVRLGHGGRQSRQQDAAGGAAALGAPPPQGLGSPAPRGRPERPPSLTPPRRRARASARTPEPGLRQHVADGSGTSCVSLLSAAGGRGFSCFIFSWPRAIGPWPHHSIQISSLRGDGPSCICFCELGLNSPSLRTRAVLVMVV</sequence>